<evidence type="ECO:0000256" key="8">
    <source>
        <dbReference type="RuleBase" id="RU003953"/>
    </source>
</evidence>
<dbReference type="Proteomes" id="UP000252147">
    <property type="component" value="Unassembled WGS sequence"/>
</dbReference>
<feature type="domain" description="Poly A polymerase head" evidence="9">
    <location>
        <begin position="36"/>
        <end position="163"/>
    </location>
</feature>
<dbReference type="PANTHER" id="PTHR43051">
    <property type="entry name" value="POLYNUCLEOTIDE ADENYLYLTRANSFERASE FAMILY PROTEIN"/>
    <property type="match status" value="1"/>
</dbReference>
<dbReference type="GO" id="GO:0005524">
    <property type="term" value="F:ATP binding"/>
    <property type="evidence" value="ECO:0007669"/>
    <property type="project" value="UniProtKB-UniRule"/>
</dbReference>
<sequence>MAPQIYSEKRFGVNSDQLSKNALGVIDKLQKKGFDAYIVGGGIRDLIKGIQPKDFDIATNCQPEEIRKLFKNSRIIGRRFQLVHIAFPNEIIETTTFRSGKDSNDDSMQINDGGRILRDNVWGTQEEDVFRRDFTINSIYYDPFSKEIIDYTAGIKDLKSKVIKFIGDPEQRIMEDPVRILRAIRFAAKLNFKIEKRALLAIKKYRAQIADMPPARVYEEIAKLFLLGHSENSYSLLKEFGVLQILFPHTNLNNERYDTFFTNAFRNTDNRFEQNKKLNPGFLFATLLWPKVFEESEIETKINFRKFYQTTANVIRRQQLITAIPRRFTSFIKDVWMYQIRFNKIGKKSISFSQSLRFRAAYDFLLIRKQLEPDLEERINWWTEFKTANYDKKIRLLKSKRKR</sequence>
<dbReference type="InterPro" id="IPR032828">
    <property type="entry name" value="PolyA_RNA-bd"/>
</dbReference>
<feature type="active site" evidence="7">
    <location>
        <position position="133"/>
    </location>
</feature>
<dbReference type="GO" id="GO:1990817">
    <property type="term" value="F:poly(A) RNA polymerase activity"/>
    <property type="evidence" value="ECO:0007669"/>
    <property type="project" value="UniProtKB-UniRule"/>
</dbReference>
<evidence type="ECO:0000259" key="10">
    <source>
        <dbReference type="Pfam" id="PF12626"/>
    </source>
</evidence>
<evidence type="ECO:0000259" key="11">
    <source>
        <dbReference type="Pfam" id="PF12627"/>
    </source>
</evidence>
<dbReference type="GO" id="GO:0043633">
    <property type="term" value="P:polyadenylation-dependent RNA catabolic process"/>
    <property type="evidence" value="ECO:0007669"/>
    <property type="project" value="InterPro"/>
</dbReference>
<dbReference type="EC" id="2.7.7.19" evidence="7"/>
<gene>
    <name evidence="7 12" type="primary">pcnB</name>
    <name evidence="12" type="ORF">DBW97_01145</name>
</gene>
<feature type="domain" description="Polymerase A arginine-rich C-terminal" evidence="10">
    <location>
        <begin position="308"/>
        <end position="401"/>
    </location>
</feature>
<dbReference type="Pfam" id="PF12626">
    <property type="entry name" value="PolyA_pol_arg_C"/>
    <property type="match status" value="1"/>
</dbReference>
<evidence type="ECO:0000259" key="9">
    <source>
        <dbReference type="Pfam" id="PF01743"/>
    </source>
</evidence>
<evidence type="ECO:0000313" key="13">
    <source>
        <dbReference type="Proteomes" id="UP000252147"/>
    </source>
</evidence>
<keyword evidence="1 7" id="KW-0507">mRNA processing</keyword>
<organism evidence="12 13">
    <name type="scientific">SAR86 cluster bacterium</name>
    <dbReference type="NCBI Taxonomy" id="2030880"/>
    <lineage>
        <taxon>Bacteria</taxon>
        <taxon>Pseudomonadati</taxon>
        <taxon>Pseudomonadota</taxon>
        <taxon>Gammaproteobacteria</taxon>
        <taxon>SAR86 cluster</taxon>
    </lineage>
</organism>
<evidence type="ECO:0000313" key="12">
    <source>
        <dbReference type="EMBL" id="RCL39365.1"/>
    </source>
</evidence>
<evidence type="ECO:0000256" key="7">
    <source>
        <dbReference type="HAMAP-Rule" id="MF_00957"/>
    </source>
</evidence>
<reference evidence="12 13" key="1">
    <citation type="journal article" date="2018" name="Microbiome">
        <title>Fine metagenomic profile of the Mediterranean stratified and mixed water columns revealed by assembly and recruitment.</title>
        <authorList>
            <person name="Haro-Moreno J.M."/>
            <person name="Lopez-Perez M."/>
            <person name="De La Torre J.R."/>
            <person name="Picazo A."/>
            <person name="Camacho A."/>
            <person name="Rodriguez-Valera F."/>
        </authorList>
    </citation>
    <scope>NUCLEOTIDE SEQUENCE [LARGE SCALE GENOMIC DNA]</scope>
    <source>
        <strain evidence="12">MED-G83</strain>
    </source>
</reference>
<dbReference type="PANTHER" id="PTHR43051:SF1">
    <property type="entry name" value="POLYNUCLEOTIDE ADENYLYLTRANSFERASE FAMILY PROTEIN"/>
    <property type="match status" value="1"/>
</dbReference>
<dbReference type="InterPro" id="IPR052191">
    <property type="entry name" value="tRNA_ntf/polyA_polymerase_I"/>
</dbReference>
<keyword evidence="12" id="KW-0548">Nucleotidyltransferase</keyword>
<dbReference type="Gene3D" id="1.10.3090.10">
    <property type="entry name" value="cca-adding enzyme, domain 2"/>
    <property type="match status" value="1"/>
</dbReference>
<keyword evidence="3 7" id="KW-0547">Nucleotide-binding</keyword>
<evidence type="ECO:0000256" key="6">
    <source>
        <dbReference type="ARBA" id="ARBA00023163"/>
    </source>
</evidence>
<dbReference type="HAMAP" id="MF_00957">
    <property type="entry name" value="PolyA_pol"/>
    <property type="match status" value="1"/>
</dbReference>
<dbReference type="InterPro" id="IPR043519">
    <property type="entry name" value="NT_sf"/>
</dbReference>
<accession>A0A368BQK2</accession>
<dbReference type="Pfam" id="PF12627">
    <property type="entry name" value="PolyA_pol_RNAbd"/>
    <property type="match status" value="1"/>
</dbReference>
<protein>
    <recommendedName>
        <fullName evidence="7">Poly(A) polymerase I</fullName>
        <shortName evidence="7">PAP I</shortName>
        <ecNumber evidence="7">2.7.7.19</ecNumber>
    </recommendedName>
</protein>
<dbReference type="GO" id="GO:0006397">
    <property type="term" value="P:mRNA processing"/>
    <property type="evidence" value="ECO:0007669"/>
    <property type="project" value="UniProtKB-KW"/>
</dbReference>
<dbReference type="GO" id="GO:0003723">
    <property type="term" value="F:RNA binding"/>
    <property type="evidence" value="ECO:0007669"/>
    <property type="project" value="UniProtKB-UniRule"/>
</dbReference>
<dbReference type="Gene3D" id="3.30.460.10">
    <property type="entry name" value="Beta Polymerase, domain 2"/>
    <property type="match status" value="1"/>
</dbReference>
<dbReference type="SUPFAM" id="SSF81301">
    <property type="entry name" value="Nucleotidyltransferase"/>
    <property type="match status" value="1"/>
</dbReference>
<evidence type="ECO:0000256" key="4">
    <source>
        <dbReference type="ARBA" id="ARBA00022840"/>
    </source>
</evidence>
<feature type="active site" evidence="7">
    <location>
        <position position="54"/>
    </location>
</feature>
<dbReference type="InterPro" id="IPR025866">
    <property type="entry name" value="PolyA_pol_arg_C_dom"/>
</dbReference>
<dbReference type="EMBL" id="QOPD01000001">
    <property type="protein sequence ID" value="RCL39365.1"/>
    <property type="molecule type" value="Genomic_DNA"/>
</dbReference>
<keyword evidence="4 7" id="KW-0067">ATP-binding</keyword>
<keyword evidence="5 7" id="KW-0694">RNA-binding</keyword>
<proteinExistence type="inferred from homology"/>
<evidence type="ECO:0000256" key="3">
    <source>
        <dbReference type="ARBA" id="ARBA00022741"/>
    </source>
</evidence>
<comment type="similarity">
    <text evidence="7 8">Belongs to the tRNA nucleotidyltransferase/poly(A) polymerase family.</text>
</comment>
<dbReference type="AlphaFoldDB" id="A0A368BQK2"/>
<dbReference type="InterPro" id="IPR002646">
    <property type="entry name" value="PolA_pol_head_dom"/>
</dbReference>
<feature type="domain" description="tRNA nucleotidyltransferase/poly(A) polymerase RNA and SrmB- binding" evidence="11">
    <location>
        <begin position="191"/>
        <end position="250"/>
    </location>
</feature>
<dbReference type="Pfam" id="PF01743">
    <property type="entry name" value="PolyA_pol"/>
    <property type="match status" value="1"/>
</dbReference>
<dbReference type="CDD" id="cd05398">
    <property type="entry name" value="NT_ClassII-CCAase"/>
    <property type="match status" value="1"/>
</dbReference>
<dbReference type="InterPro" id="IPR010206">
    <property type="entry name" value="PolA_pol_I"/>
</dbReference>
<keyword evidence="2 7" id="KW-0808">Transferase</keyword>
<comment type="function">
    <text evidence="7">Adds poly(A) tail to the 3' end of many RNAs, which usually targets these RNAs for decay. Plays a significant role in the global control of gene expression, through influencing the rate of transcript degradation, and in the general RNA quality control.</text>
</comment>
<feature type="active site" evidence="7">
    <location>
        <position position="56"/>
    </location>
</feature>
<evidence type="ECO:0000256" key="2">
    <source>
        <dbReference type="ARBA" id="ARBA00022679"/>
    </source>
</evidence>
<dbReference type="SUPFAM" id="SSF81891">
    <property type="entry name" value="Poly A polymerase C-terminal region-like"/>
    <property type="match status" value="1"/>
</dbReference>
<comment type="catalytic activity">
    <reaction evidence="7">
        <text>RNA(n) + ATP = RNA(n)-3'-adenine ribonucleotide + diphosphate</text>
        <dbReference type="Rhea" id="RHEA:11332"/>
        <dbReference type="Rhea" id="RHEA-COMP:14527"/>
        <dbReference type="Rhea" id="RHEA-COMP:17347"/>
        <dbReference type="ChEBI" id="CHEBI:30616"/>
        <dbReference type="ChEBI" id="CHEBI:33019"/>
        <dbReference type="ChEBI" id="CHEBI:140395"/>
        <dbReference type="ChEBI" id="CHEBI:173115"/>
        <dbReference type="EC" id="2.7.7.19"/>
    </reaction>
</comment>
<dbReference type="NCBIfam" id="TIGR01942">
    <property type="entry name" value="pcnB"/>
    <property type="match status" value="1"/>
</dbReference>
<name>A0A368BQK2_9GAMM</name>
<comment type="caution">
    <text evidence="12">The sequence shown here is derived from an EMBL/GenBank/DDBJ whole genome shotgun (WGS) entry which is preliminary data.</text>
</comment>
<evidence type="ECO:0000256" key="1">
    <source>
        <dbReference type="ARBA" id="ARBA00022664"/>
    </source>
</evidence>
<evidence type="ECO:0000256" key="5">
    <source>
        <dbReference type="ARBA" id="ARBA00022884"/>
    </source>
</evidence>
<keyword evidence="6 7" id="KW-0804">Transcription</keyword>